<accession>A0ABX1XA18</accession>
<dbReference type="InterPro" id="IPR051552">
    <property type="entry name" value="HptR"/>
</dbReference>
<keyword evidence="7" id="KW-0804">Transcription</keyword>
<dbReference type="Pfam" id="PF00072">
    <property type="entry name" value="Response_reg"/>
    <property type="match status" value="1"/>
</dbReference>
<evidence type="ECO:0000256" key="3">
    <source>
        <dbReference type="ARBA" id="ARBA00022553"/>
    </source>
</evidence>
<evidence type="ECO:0000313" key="11">
    <source>
        <dbReference type="EMBL" id="NOU64853.1"/>
    </source>
</evidence>
<dbReference type="PROSITE" id="PS01124">
    <property type="entry name" value="HTH_ARAC_FAMILY_2"/>
    <property type="match status" value="1"/>
</dbReference>
<name>A0ABX1XA18_9BACL</name>
<dbReference type="Proteomes" id="UP000653578">
    <property type="component" value="Unassembled WGS sequence"/>
</dbReference>
<dbReference type="SMART" id="SM00342">
    <property type="entry name" value="HTH_ARAC"/>
    <property type="match status" value="1"/>
</dbReference>
<evidence type="ECO:0000313" key="12">
    <source>
        <dbReference type="Proteomes" id="UP000653578"/>
    </source>
</evidence>
<gene>
    <name evidence="11" type="ORF">GC096_12525</name>
</gene>
<dbReference type="SMART" id="SM00448">
    <property type="entry name" value="REC"/>
    <property type="match status" value="1"/>
</dbReference>
<dbReference type="Gene3D" id="1.10.10.60">
    <property type="entry name" value="Homeodomain-like"/>
    <property type="match status" value="2"/>
</dbReference>
<keyword evidence="2" id="KW-0963">Cytoplasm</keyword>
<dbReference type="InterPro" id="IPR018060">
    <property type="entry name" value="HTH_AraC"/>
</dbReference>
<evidence type="ECO:0000256" key="2">
    <source>
        <dbReference type="ARBA" id="ARBA00022490"/>
    </source>
</evidence>
<dbReference type="InterPro" id="IPR011006">
    <property type="entry name" value="CheY-like_superfamily"/>
</dbReference>
<protein>
    <submittedName>
        <fullName evidence="11">Response regulator</fullName>
    </submittedName>
</protein>
<dbReference type="RefSeq" id="WP_171630568.1">
    <property type="nucleotide sequence ID" value="NZ_WHNY01000040.1"/>
</dbReference>
<comment type="subcellular location">
    <subcellularLocation>
        <location evidence="1">Cytoplasm</location>
    </subcellularLocation>
</comment>
<keyword evidence="4" id="KW-0902">Two-component regulatory system</keyword>
<reference evidence="11 12" key="1">
    <citation type="submission" date="2019-10" db="EMBL/GenBank/DDBJ databases">
        <title>Description of Paenibacillus humi sp. nov.</title>
        <authorList>
            <person name="Carlier A."/>
            <person name="Qi S."/>
        </authorList>
    </citation>
    <scope>NUCLEOTIDE SEQUENCE [LARGE SCALE GENOMIC DNA]</scope>
    <source>
        <strain evidence="11 12">LMG 31461</strain>
    </source>
</reference>
<keyword evidence="6" id="KW-0238">DNA-binding</keyword>
<dbReference type="SUPFAM" id="SSF52172">
    <property type="entry name" value="CheY-like"/>
    <property type="match status" value="1"/>
</dbReference>
<feature type="modified residue" description="4-aspartylphosphate" evidence="8">
    <location>
        <position position="56"/>
    </location>
</feature>
<proteinExistence type="predicted"/>
<feature type="domain" description="Response regulatory" evidence="10">
    <location>
        <begin position="4"/>
        <end position="121"/>
    </location>
</feature>
<dbReference type="SUPFAM" id="SSF46689">
    <property type="entry name" value="Homeodomain-like"/>
    <property type="match status" value="2"/>
</dbReference>
<dbReference type="Pfam" id="PF12833">
    <property type="entry name" value="HTH_18"/>
    <property type="match status" value="1"/>
</dbReference>
<dbReference type="Gene3D" id="3.40.50.2300">
    <property type="match status" value="1"/>
</dbReference>
<keyword evidence="5" id="KW-0805">Transcription regulation</keyword>
<comment type="caution">
    <text evidence="11">The sequence shown here is derived from an EMBL/GenBank/DDBJ whole genome shotgun (WGS) entry which is preliminary data.</text>
</comment>
<feature type="domain" description="HTH araC/xylS-type" evidence="9">
    <location>
        <begin position="459"/>
        <end position="557"/>
    </location>
</feature>
<evidence type="ECO:0000256" key="8">
    <source>
        <dbReference type="PROSITE-ProRule" id="PRU00169"/>
    </source>
</evidence>
<evidence type="ECO:0000256" key="1">
    <source>
        <dbReference type="ARBA" id="ARBA00004496"/>
    </source>
</evidence>
<evidence type="ECO:0000256" key="6">
    <source>
        <dbReference type="ARBA" id="ARBA00023125"/>
    </source>
</evidence>
<dbReference type="CDD" id="cd17536">
    <property type="entry name" value="REC_YesN-like"/>
    <property type="match status" value="1"/>
</dbReference>
<dbReference type="PANTHER" id="PTHR42713:SF3">
    <property type="entry name" value="TRANSCRIPTIONAL REGULATORY PROTEIN HPTR"/>
    <property type="match status" value="1"/>
</dbReference>
<evidence type="ECO:0000256" key="4">
    <source>
        <dbReference type="ARBA" id="ARBA00023012"/>
    </source>
</evidence>
<dbReference type="InterPro" id="IPR001789">
    <property type="entry name" value="Sig_transdc_resp-reg_receiver"/>
</dbReference>
<keyword evidence="3 8" id="KW-0597">Phosphoprotein</keyword>
<evidence type="ECO:0000256" key="5">
    <source>
        <dbReference type="ARBA" id="ARBA00023015"/>
    </source>
</evidence>
<dbReference type="EMBL" id="WHNY01000040">
    <property type="protein sequence ID" value="NOU64853.1"/>
    <property type="molecule type" value="Genomic_DNA"/>
</dbReference>
<evidence type="ECO:0000256" key="7">
    <source>
        <dbReference type="ARBA" id="ARBA00023163"/>
    </source>
</evidence>
<keyword evidence="12" id="KW-1185">Reference proteome</keyword>
<organism evidence="11 12">
    <name type="scientific">Paenibacillus plantarum</name>
    <dbReference type="NCBI Taxonomy" id="2654975"/>
    <lineage>
        <taxon>Bacteria</taxon>
        <taxon>Bacillati</taxon>
        <taxon>Bacillota</taxon>
        <taxon>Bacilli</taxon>
        <taxon>Bacillales</taxon>
        <taxon>Paenibacillaceae</taxon>
        <taxon>Paenibacillus</taxon>
    </lineage>
</organism>
<dbReference type="InterPro" id="IPR009057">
    <property type="entry name" value="Homeodomain-like_sf"/>
</dbReference>
<sequence>MYTRVMIVDDELLARNQLCAMIDWEAYGYVLCGEAEDGLKALKLIKELQPHIVLIDINMPLMDGVALCQYVSEHNKDVSTIILSNFDNFDYVRDTLNSGAVDYLLKHRLDPESLLDVLERAMNKLGKSPDTENMLDSAGKLEKGKASTADLESVIQQLAQTEGSALLDETAVAILKPYAKNTVVLVMQMLHNVVLAEKHIGEDRSMFIRSIIELCRQLIGDVHKGCVAYTGHGSLLFILSYPEYRSETPILQSIQTFADKISQTLQMIYTVSVAFGHSPVCHQIDKLPSYYRHACDAMDRKLTHSQIEPAVRAAGTGGGGKGLAVASPAGYTSNQANSIGSTPMMALTIRQEKELLASILICNTSQIDAIIDEVFIAFLARSSGFPQLTFLIEEMINLAHRVGKKMGADVHWISVTTDSSLPKSSHVPEIQIWIKALYHRLVEDIKRLQTQGKYSKNVEEAMKLIHEHYLQGITLEEAAVTIGITPTYLSRIFKEETGRSFTESINHFKIELSKQYIENGNQKFKEMYHRIGFNNYSYFFKVFKDIVGETPHSYAKKYLKNK</sequence>
<dbReference type="PANTHER" id="PTHR42713">
    <property type="entry name" value="HISTIDINE KINASE-RELATED"/>
    <property type="match status" value="1"/>
</dbReference>
<evidence type="ECO:0000259" key="9">
    <source>
        <dbReference type="PROSITE" id="PS01124"/>
    </source>
</evidence>
<evidence type="ECO:0000259" key="10">
    <source>
        <dbReference type="PROSITE" id="PS50110"/>
    </source>
</evidence>
<dbReference type="PROSITE" id="PS50110">
    <property type="entry name" value="RESPONSE_REGULATORY"/>
    <property type="match status" value="1"/>
</dbReference>